<evidence type="ECO:0000256" key="2">
    <source>
        <dbReference type="ARBA" id="ARBA00022603"/>
    </source>
</evidence>
<dbReference type="InterPro" id="IPR022776">
    <property type="entry name" value="TRM13/UPF0224_CHHC_Znf_dom"/>
</dbReference>
<evidence type="ECO:0000256" key="12">
    <source>
        <dbReference type="RuleBase" id="RU367103"/>
    </source>
</evidence>
<keyword evidence="4 12" id="KW-0949">S-adenosyl-L-methionine</keyword>
<keyword evidence="5 12" id="KW-0819">tRNA processing</keyword>
<comment type="similarity">
    <text evidence="1 12">Belongs to the methyltransferase TRM13 family.</text>
</comment>
<dbReference type="VEuPathDB" id="TriTrypDB:LDHU3_31.0770"/>
<feature type="region of interest" description="Disordered" evidence="13">
    <location>
        <begin position="364"/>
        <end position="395"/>
    </location>
</feature>
<dbReference type="GO" id="GO:0106050">
    <property type="term" value="F:tRNA 2'-O-methyltransferase activity"/>
    <property type="evidence" value="ECO:0007669"/>
    <property type="project" value="UniProtKB-UniRule"/>
</dbReference>
<evidence type="ECO:0000256" key="8">
    <source>
        <dbReference type="ARBA" id="ARBA00022833"/>
    </source>
</evidence>
<dbReference type="AlphaFoldDB" id="A0A3Q8IFC1"/>
<dbReference type="VEuPathDB" id="TriTrypDB:LdBPK_310540.1"/>
<dbReference type="Pfam" id="PF05253">
    <property type="entry name" value="zf-U11-48K"/>
    <property type="match status" value="1"/>
</dbReference>
<feature type="compositionally biased region" description="Polar residues" evidence="13">
    <location>
        <begin position="126"/>
        <end position="143"/>
    </location>
</feature>
<dbReference type="PROSITE" id="PS51800">
    <property type="entry name" value="ZF_CHHC_U11_48K"/>
    <property type="match status" value="1"/>
</dbReference>
<proteinExistence type="inferred from homology"/>
<evidence type="ECO:0000256" key="13">
    <source>
        <dbReference type="SAM" id="MobiDB-lite"/>
    </source>
</evidence>
<feature type="compositionally biased region" description="Low complexity" evidence="13">
    <location>
        <begin position="384"/>
        <end position="395"/>
    </location>
</feature>
<evidence type="ECO:0000256" key="10">
    <source>
        <dbReference type="ARBA" id="ARBA00048635"/>
    </source>
</evidence>
<dbReference type="EMBL" id="CP029530">
    <property type="protein sequence ID" value="AYU81240.1"/>
    <property type="molecule type" value="Genomic_DNA"/>
</dbReference>
<evidence type="ECO:0000313" key="15">
    <source>
        <dbReference type="EMBL" id="AYU81240.1"/>
    </source>
</evidence>
<dbReference type="OrthoDB" id="258806at2759"/>
<dbReference type="Pfam" id="PF11722">
    <property type="entry name" value="zf-TRM13_CCCH"/>
    <property type="match status" value="1"/>
</dbReference>
<comment type="function">
    <text evidence="12">tRNA methylase which 2'-O-methylates cytidine(4) in tRNA(Pro) and tRNA(Gly)(GCC), and adenosine(4) in tRNA(His).</text>
</comment>
<feature type="region of interest" description="Disordered" evidence="13">
    <location>
        <begin position="253"/>
        <end position="274"/>
    </location>
</feature>
<evidence type="ECO:0000256" key="3">
    <source>
        <dbReference type="ARBA" id="ARBA00022679"/>
    </source>
</evidence>
<keyword evidence="3 12" id="KW-0808">Transferase</keyword>
<feature type="region of interest" description="Disordered" evidence="13">
    <location>
        <begin position="67"/>
        <end position="86"/>
    </location>
</feature>
<keyword evidence="7 12" id="KW-0863">Zinc-finger</keyword>
<keyword evidence="2 12" id="KW-0489">Methyltransferase</keyword>
<dbReference type="EC" id="2.1.1.225" evidence="12"/>
<dbReference type="Pfam" id="PF05206">
    <property type="entry name" value="TRM13"/>
    <property type="match status" value="2"/>
</dbReference>
<evidence type="ECO:0000256" key="9">
    <source>
        <dbReference type="ARBA" id="ARBA00048165"/>
    </source>
</evidence>
<evidence type="ECO:0000256" key="4">
    <source>
        <dbReference type="ARBA" id="ARBA00022691"/>
    </source>
</evidence>
<keyword evidence="16" id="KW-1185">Reference proteome</keyword>
<dbReference type="InterPro" id="IPR039044">
    <property type="entry name" value="Trm13"/>
</dbReference>
<dbReference type="GO" id="GO:0008270">
    <property type="term" value="F:zinc ion binding"/>
    <property type="evidence" value="ECO:0007669"/>
    <property type="project" value="UniProtKB-KW"/>
</dbReference>
<reference evidence="15 16" key="1">
    <citation type="journal article" date="2018" name="Sci. Rep.">
        <title>A complete Leishmania donovani reference genome identifies novel genetic variations associated with virulence.</title>
        <authorList>
            <person name="Lypaczewski P."/>
            <person name="Hoshizaki J."/>
            <person name="Zhang W.-W."/>
            <person name="McCall L.-I."/>
            <person name="Torcivia-Rodriguez J."/>
            <person name="Simonyan V."/>
            <person name="Kaur A."/>
            <person name="Dewar K."/>
            <person name="Matlashewski G."/>
        </authorList>
    </citation>
    <scope>NUCLEOTIDE SEQUENCE [LARGE SCALE GENOMIC DNA]</scope>
    <source>
        <strain evidence="15 16">LdCL</strain>
    </source>
</reference>
<protein>
    <recommendedName>
        <fullName evidence="12">tRNA:m(4)X modification enzyme TRM13</fullName>
        <ecNumber evidence="12">2.1.1.225</ecNumber>
    </recommendedName>
</protein>
<dbReference type="GO" id="GO:0030488">
    <property type="term" value="P:tRNA methylation"/>
    <property type="evidence" value="ECO:0007669"/>
    <property type="project" value="InterPro"/>
</dbReference>
<keyword evidence="8 12" id="KW-0862">Zinc</keyword>
<comment type="catalytic activity">
    <reaction evidence="11 12">
        <text>adenosine(4) in tRNA(His) + S-adenosyl-L-methionine = 2'-O-methyladenosine(4) in tRNA(His) + S-adenosyl-L-homocysteine + H(+)</text>
        <dbReference type="Rhea" id="RHEA:43196"/>
        <dbReference type="Rhea" id="RHEA-COMP:10401"/>
        <dbReference type="Rhea" id="RHEA-COMP:10402"/>
        <dbReference type="ChEBI" id="CHEBI:15378"/>
        <dbReference type="ChEBI" id="CHEBI:57856"/>
        <dbReference type="ChEBI" id="CHEBI:59789"/>
        <dbReference type="ChEBI" id="CHEBI:74411"/>
        <dbReference type="ChEBI" id="CHEBI:74477"/>
        <dbReference type="EC" id="2.1.1.225"/>
    </reaction>
</comment>
<evidence type="ECO:0000256" key="11">
    <source>
        <dbReference type="ARBA" id="ARBA00049393"/>
    </source>
</evidence>
<dbReference type="PANTHER" id="PTHR12998">
    <property type="entry name" value="TRNA:M(4)X MODIFICATION ENZYME TRM13 HOMOLOG"/>
    <property type="match status" value="1"/>
</dbReference>
<evidence type="ECO:0000256" key="7">
    <source>
        <dbReference type="ARBA" id="ARBA00022771"/>
    </source>
</evidence>
<keyword evidence="6 12" id="KW-0479">Metal-binding</keyword>
<dbReference type="InterPro" id="IPR007871">
    <property type="entry name" value="Methyltransferase_TRM13"/>
</dbReference>
<comment type="catalytic activity">
    <reaction evidence="10 12">
        <text>cytidine(4) in tRNA(Gly)(GCC) + S-adenosyl-L-methionine = 2'-O-methylcytidine(4) in tRNA(Gly)(GCC) + S-adenosyl-L-homocysteine + H(+)</text>
        <dbReference type="Rhea" id="RHEA:43192"/>
        <dbReference type="Rhea" id="RHEA-COMP:10399"/>
        <dbReference type="Rhea" id="RHEA-COMP:10400"/>
        <dbReference type="ChEBI" id="CHEBI:15378"/>
        <dbReference type="ChEBI" id="CHEBI:57856"/>
        <dbReference type="ChEBI" id="CHEBI:59789"/>
        <dbReference type="ChEBI" id="CHEBI:74495"/>
        <dbReference type="ChEBI" id="CHEBI:82748"/>
        <dbReference type="EC" id="2.1.1.225"/>
    </reaction>
</comment>
<feature type="region of interest" description="Disordered" evidence="13">
    <location>
        <begin position="126"/>
        <end position="146"/>
    </location>
</feature>
<feature type="domain" description="CHHC U11-48K-type" evidence="14">
    <location>
        <begin position="153"/>
        <end position="180"/>
    </location>
</feature>
<dbReference type="PANTHER" id="PTHR12998:SF0">
    <property type="entry name" value="TRNA:M(4)X MODIFICATION ENZYME TRM13 HOMOLOG"/>
    <property type="match status" value="1"/>
</dbReference>
<name>A0A3Q8IFC1_LEIDO</name>
<dbReference type="InterPro" id="IPR021721">
    <property type="entry name" value="Znf_CCCH-type_TRM13"/>
</dbReference>
<feature type="compositionally biased region" description="Polar residues" evidence="13">
    <location>
        <begin position="374"/>
        <end position="383"/>
    </location>
</feature>
<evidence type="ECO:0000256" key="6">
    <source>
        <dbReference type="ARBA" id="ARBA00022723"/>
    </source>
</evidence>
<evidence type="ECO:0000313" key="16">
    <source>
        <dbReference type="Proteomes" id="UP000274082"/>
    </source>
</evidence>
<gene>
    <name evidence="15" type="ORF">LdCL_310010900</name>
</gene>
<comment type="catalytic activity">
    <reaction evidence="9 12">
        <text>cytidine(4) in tRNA(Pro) + S-adenosyl-L-methionine = 2'-O-methylcytidine(4) in tRNA(Pro) + S-adenosyl-L-homocysteine + H(+)</text>
        <dbReference type="Rhea" id="RHEA:32767"/>
        <dbReference type="Rhea" id="RHEA-COMP:10397"/>
        <dbReference type="Rhea" id="RHEA-COMP:10398"/>
        <dbReference type="ChEBI" id="CHEBI:15378"/>
        <dbReference type="ChEBI" id="CHEBI:57856"/>
        <dbReference type="ChEBI" id="CHEBI:59789"/>
        <dbReference type="ChEBI" id="CHEBI:74495"/>
        <dbReference type="ChEBI" id="CHEBI:82748"/>
        <dbReference type="EC" id="2.1.1.225"/>
    </reaction>
</comment>
<organism evidence="15 16">
    <name type="scientific">Leishmania donovani</name>
    <dbReference type="NCBI Taxonomy" id="5661"/>
    <lineage>
        <taxon>Eukaryota</taxon>
        <taxon>Discoba</taxon>
        <taxon>Euglenozoa</taxon>
        <taxon>Kinetoplastea</taxon>
        <taxon>Metakinetoplastina</taxon>
        <taxon>Trypanosomatida</taxon>
        <taxon>Trypanosomatidae</taxon>
        <taxon>Leishmaniinae</taxon>
        <taxon>Leishmania</taxon>
    </lineage>
</organism>
<evidence type="ECO:0000256" key="1">
    <source>
        <dbReference type="ARBA" id="ARBA00005265"/>
    </source>
</evidence>
<dbReference type="VEuPathDB" id="TriTrypDB:LdCL_310010900"/>
<sequence>MHVALLYPLSCSFPFLTCSPSFVPHHAPQPFTSTQCIPERRQALTVSLRRVILPVVRFRTPSMSLAAEQTEAGAPARKASKVEPPTRNPDPHFCSYYVTRKHRFCRTECRPGSLYCCTHDIAETGASPSTTPQAEKDATSSPSDVAGFRGDMRVPCPINSNHTVYASRLERHVKVCPDLRYVTHQLPYFSNDKHANRGAVFVSSACNAPPGGESQRCTHRDFSAEGLAALIRKVHECYDSCIAPDLVVLRQPSRDRDAASGEVGDTTTSQATTSCRGSAPVACEEIASLKHGPQYMGLIRCLSDVVRQAQDTDSILVDRCSSHCAPIHVDGFLEFGAGKGGLSAALQQLIVQRLQGIDCTTTSVSEDAEAGTVPPSQREATAETSPLTPSTPQSSWRSGFLAEVAQRPPLVVLDMNGFRRKSDARVRHSAVPLQRLRINIKDVDLTRAFLSEIRPVPSGEGETAAAAVPSAIPRPLENWAVLGKHLCGACTDFALSCLTESPLLTSQAQVRLPIVVIATCCHHRCELKHVNPPERVEVSPAPLVLPGTSFTWSEQEFAALASMSSWAVCGDFVDEERRAVGRKCKRIIDQLRVHFLRYLGYVAFQCQYTTRDVTEENVCIVAFHAS</sequence>
<evidence type="ECO:0000256" key="5">
    <source>
        <dbReference type="ARBA" id="ARBA00022694"/>
    </source>
</evidence>
<evidence type="ECO:0000259" key="14">
    <source>
        <dbReference type="PROSITE" id="PS51800"/>
    </source>
</evidence>
<accession>A0A3Q8IFC1</accession>
<dbReference type="Proteomes" id="UP000274082">
    <property type="component" value="Chromosome 31"/>
</dbReference>
<feature type="compositionally biased region" description="Polar residues" evidence="13">
    <location>
        <begin position="265"/>
        <end position="274"/>
    </location>
</feature>